<dbReference type="GO" id="GO:0008168">
    <property type="term" value="F:methyltransferase activity"/>
    <property type="evidence" value="ECO:0007669"/>
    <property type="project" value="UniProtKB-KW"/>
</dbReference>
<evidence type="ECO:0000313" key="3">
    <source>
        <dbReference type="EMBL" id="MEK7949003.1"/>
    </source>
</evidence>
<name>A0ABU9AMT1_9BACT</name>
<dbReference type="PANTHER" id="PTHR43861">
    <property type="entry name" value="TRANS-ACONITATE 2-METHYLTRANSFERASE-RELATED"/>
    <property type="match status" value="1"/>
</dbReference>
<feature type="domain" description="Methyltransferase" evidence="2">
    <location>
        <begin position="50"/>
        <end position="148"/>
    </location>
</feature>
<proteinExistence type="predicted"/>
<keyword evidence="1" id="KW-0808">Transferase</keyword>
<dbReference type="Pfam" id="PF13649">
    <property type="entry name" value="Methyltransf_25"/>
    <property type="match status" value="1"/>
</dbReference>
<keyword evidence="4" id="KW-1185">Reference proteome</keyword>
<dbReference type="Gene3D" id="3.40.50.150">
    <property type="entry name" value="Vaccinia Virus protein VP39"/>
    <property type="match status" value="1"/>
</dbReference>
<evidence type="ECO:0000259" key="2">
    <source>
        <dbReference type="Pfam" id="PF13649"/>
    </source>
</evidence>
<comment type="caution">
    <text evidence="3">The sequence shown here is derived from an EMBL/GenBank/DDBJ whole genome shotgun (WGS) entry which is preliminary data.</text>
</comment>
<reference evidence="3 4" key="1">
    <citation type="submission" date="2024-04" db="EMBL/GenBank/DDBJ databases">
        <title>Luteolibacter sp. isolated from soil.</title>
        <authorList>
            <person name="An J."/>
        </authorList>
    </citation>
    <scope>NUCLEOTIDE SEQUENCE [LARGE SCALE GENOMIC DNA]</scope>
    <source>
        <strain evidence="3 4">Y139</strain>
    </source>
</reference>
<dbReference type="EMBL" id="JBBUKT010000001">
    <property type="protein sequence ID" value="MEK7949003.1"/>
    <property type="molecule type" value="Genomic_DNA"/>
</dbReference>
<sequence>MSSSSPSLTGFGPEQAAAYDARFAKLEPMREALHLLTHGILARLPSDARVLCVGAGTGAELLALASKFPGWRFTAVEPSGPMLDLCRKKANDAGVAGRCEFHEGFLESLPIGEPFHAATSFLVSQFVLDEDRRRDFFRGIAERLVPGGYLVSSDLSADLTSPDYAELFKVWASLFEYAGFLPEQIEAVRGAYGTNVAVTSPEHVASLIASAGFEMPVAFYQSVLIRGWFAQRLESAS</sequence>
<dbReference type="GO" id="GO:0032259">
    <property type="term" value="P:methylation"/>
    <property type="evidence" value="ECO:0007669"/>
    <property type="project" value="UniProtKB-KW"/>
</dbReference>
<dbReference type="CDD" id="cd02440">
    <property type="entry name" value="AdoMet_MTases"/>
    <property type="match status" value="1"/>
</dbReference>
<gene>
    <name evidence="3" type="ORF">WKV53_00770</name>
</gene>
<dbReference type="InterPro" id="IPR041698">
    <property type="entry name" value="Methyltransf_25"/>
</dbReference>
<evidence type="ECO:0000313" key="4">
    <source>
        <dbReference type="Proteomes" id="UP001371305"/>
    </source>
</evidence>
<organism evidence="3 4">
    <name type="scientific">Luteolibacter soli</name>
    <dbReference type="NCBI Taxonomy" id="3135280"/>
    <lineage>
        <taxon>Bacteria</taxon>
        <taxon>Pseudomonadati</taxon>
        <taxon>Verrucomicrobiota</taxon>
        <taxon>Verrucomicrobiia</taxon>
        <taxon>Verrucomicrobiales</taxon>
        <taxon>Verrucomicrobiaceae</taxon>
        <taxon>Luteolibacter</taxon>
    </lineage>
</organism>
<keyword evidence="3" id="KW-0489">Methyltransferase</keyword>
<protein>
    <submittedName>
        <fullName evidence="3">Methyltransferase domain-containing protein</fullName>
    </submittedName>
</protein>
<dbReference type="InterPro" id="IPR029063">
    <property type="entry name" value="SAM-dependent_MTases_sf"/>
</dbReference>
<accession>A0ABU9AMT1</accession>
<evidence type="ECO:0000256" key="1">
    <source>
        <dbReference type="ARBA" id="ARBA00022679"/>
    </source>
</evidence>
<dbReference type="SUPFAM" id="SSF53335">
    <property type="entry name" value="S-adenosyl-L-methionine-dependent methyltransferases"/>
    <property type="match status" value="1"/>
</dbReference>
<dbReference type="RefSeq" id="WP_341402366.1">
    <property type="nucleotide sequence ID" value="NZ_JBBUKT010000001.1"/>
</dbReference>
<dbReference type="Proteomes" id="UP001371305">
    <property type="component" value="Unassembled WGS sequence"/>
</dbReference>